<keyword evidence="2" id="KW-1185">Reference proteome</keyword>
<organism evidence="1 2">
    <name type="scientific">Brevifollis gellanilyticus</name>
    <dbReference type="NCBI Taxonomy" id="748831"/>
    <lineage>
        <taxon>Bacteria</taxon>
        <taxon>Pseudomonadati</taxon>
        <taxon>Verrucomicrobiota</taxon>
        <taxon>Verrucomicrobiia</taxon>
        <taxon>Verrucomicrobiales</taxon>
        <taxon>Verrucomicrobiaceae</taxon>
    </lineage>
</organism>
<proteinExistence type="predicted"/>
<evidence type="ECO:0000313" key="2">
    <source>
        <dbReference type="Proteomes" id="UP000321577"/>
    </source>
</evidence>
<protein>
    <submittedName>
        <fullName evidence="1">Uncharacterized protein</fullName>
    </submittedName>
</protein>
<name>A0A512MDE8_9BACT</name>
<accession>A0A512MDE8</accession>
<dbReference type="EMBL" id="BKAG01000035">
    <property type="protein sequence ID" value="GEP44757.1"/>
    <property type="molecule type" value="Genomic_DNA"/>
</dbReference>
<evidence type="ECO:0000313" key="1">
    <source>
        <dbReference type="EMBL" id="GEP44757.1"/>
    </source>
</evidence>
<reference evidence="1 2" key="1">
    <citation type="submission" date="2019-07" db="EMBL/GenBank/DDBJ databases">
        <title>Whole genome shotgun sequence of Brevifollis gellanilyticus NBRC 108608.</title>
        <authorList>
            <person name="Hosoyama A."/>
            <person name="Uohara A."/>
            <person name="Ohji S."/>
            <person name="Ichikawa N."/>
        </authorList>
    </citation>
    <scope>NUCLEOTIDE SEQUENCE [LARGE SCALE GENOMIC DNA]</scope>
    <source>
        <strain evidence="1 2">NBRC 108608</strain>
    </source>
</reference>
<dbReference type="AlphaFoldDB" id="A0A512MDE8"/>
<comment type="caution">
    <text evidence="1">The sequence shown here is derived from an EMBL/GenBank/DDBJ whole genome shotgun (WGS) entry which is preliminary data.</text>
</comment>
<gene>
    <name evidence="1" type="ORF">BGE01nite_40480</name>
</gene>
<dbReference type="Proteomes" id="UP000321577">
    <property type="component" value="Unassembled WGS sequence"/>
</dbReference>
<sequence length="269" mass="28338">MWVSTGGITVALTYSYTDEALVAKDETGKVLGPNNGGGPTFENTYTVETLAGPVDERVPVKTVSTTEYGSKITTGKWGNADIIKVLVQSGFLPQKGKTPFLAGWSLVVVYDATGVPAMYIRHTDKTSIPADDVLSIVFDESGVEARAKSEKTVDTEFSPLTGEPPPPTTVHTLSETFKTRAMATVPFVSETPGDPPIPLDLQGLLSGGGKITVKTFGSGIDKVFEEVYVPGAVKLDKILGTSDLGDIIEGTISVGAAAVVDLNLFMPPQ</sequence>